<dbReference type="PROSITE" id="PS51730">
    <property type="entry name" value="GNAT_ATAT"/>
    <property type="match status" value="1"/>
</dbReference>
<evidence type="ECO:0000256" key="3">
    <source>
        <dbReference type="HAMAP-Rule" id="MF_03130"/>
    </source>
</evidence>
<protein>
    <recommendedName>
        <fullName evidence="3">Alpha-tubulin N-acetyltransferase</fullName>
        <shortName evidence="3">Alpha-TAT</shortName>
        <shortName evidence="3">TAT</shortName>
        <ecNumber evidence="3">2.3.1.108</ecNumber>
    </recommendedName>
    <alternativeName>
        <fullName evidence="3">Acetyltransferase mec-17 homolog</fullName>
    </alternativeName>
</protein>
<organism evidence="6 7">
    <name type="scientific">Paramecium sonneborni</name>
    <dbReference type="NCBI Taxonomy" id="65129"/>
    <lineage>
        <taxon>Eukaryota</taxon>
        <taxon>Sar</taxon>
        <taxon>Alveolata</taxon>
        <taxon>Ciliophora</taxon>
        <taxon>Intramacronucleata</taxon>
        <taxon>Oligohymenophorea</taxon>
        <taxon>Peniculida</taxon>
        <taxon>Parameciidae</taxon>
        <taxon>Paramecium</taxon>
    </lineage>
</organism>
<dbReference type="GO" id="GO:0019799">
    <property type="term" value="F:tubulin N-acetyltransferase activity"/>
    <property type="evidence" value="ECO:0007669"/>
    <property type="project" value="UniProtKB-UniRule"/>
</dbReference>
<evidence type="ECO:0000256" key="1">
    <source>
        <dbReference type="ARBA" id="ARBA00022679"/>
    </source>
</evidence>
<evidence type="ECO:0000313" key="7">
    <source>
        <dbReference type="Proteomes" id="UP000692954"/>
    </source>
</evidence>
<feature type="binding site" evidence="3">
    <location>
        <begin position="105"/>
        <end position="118"/>
    </location>
    <ligand>
        <name>acetyl-CoA</name>
        <dbReference type="ChEBI" id="CHEBI:57288"/>
    </ligand>
</feature>
<evidence type="ECO:0000259" key="5">
    <source>
        <dbReference type="PROSITE" id="PS51730"/>
    </source>
</evidence>
<dbReference type="PANTHER" id="PTHR12327:SF0">
    <property type="entry name" value="ALPHA-TUBULIN N-ACETYLTRANSFERASE 1"/>
    <property type="match status" value="1"/>
</dbReference>
<dbReference type="InterPro" id="IPR038746">
    <property type="entry name" value="Atat"/>
</dbReference>
<proteinExistence type="inferred from homology"/>
<dbReference type="EC" id="2.3.1.108" evidence="3"/>
<accession>A0A8S1PYZ4</accession>
<sequence>MQFNFLISKCMSVNENGMSILNGGQQHNQQLDEVIKIMGEASAKAQNLKQVITSPSRFYQTDQGIYIKSEGKQCLGMLKIGRKNLFHRDLSGLVKEIQPLCVLDFYVHESVQRKGIGKELFEEMLRCEIISPEKLAYDRPSPKLLGFLKKHYHLSNYIPQNNNFVIFSQYFENRKQNLNNQLASSQSTQFQYSSTPSKVEQLGSLMSQMTIQSTQSKNQQQKDSKSQTPWATDQKQQQNMYQTTTGLMSAQICKKR</sequence>
<dbReference type="Proteomes" id="UP000692954">
    <property type="component" value="Unassembled WGS sequence"/>
</dbReference>
<dbReference type="FunFam" id="3.40.630.30:FF:000216">
    <property type="entry name" value="Alpha-tubulin N-acetyltransferase"/>
    <property type="match status" value="1"/>
</dbReference>
<feature type="compositionally biased region" description="Low complexity" evidence="4">
    <location>
        <begin position="210"/>
        <end position="219"/>
    </location>
</feature>
<dbReference type="GO" id="GO:0005874">
    <property type="term" value="C:microtubule"/>
    <property type="evidence" value="ECO:0007669"/>
    <property type="project" value="InterPro"/>
</dbReference>
<comment type="caution">
    <text evidence="6">The sequence shown here is derived from an EMBL/GenBank/DDBJ whole genome shotgun (WGS) entry which is preliminary data.</text>
</comment>
<feature type="domain" description="N-acetyltransferase" evidence="5">
    <location>
        <begin position="1"/>
        <end position="171"/>
    </location>
</feature>
<comment type="function">
    <text evidence="3">Specifically acetylates 'Lys-40' in alpha-tubulin on the lumenal side of microtubules. Promotes microtubule destabilization and accelerates microtubule dynamics; this activity may be independent of acetylation activity. Acetylates alpha-tubulin with a slow enzymatic rate, due to a catalytic site that is not optimized for acetyl transfer. Enters the microtubule through each end and diffuses quickly throughout the lumen of microtubules. Acetylates only long/old microtubules because of its slow acetylation rate since it does not have time to act on dynamically unstable microtubules before the enzyme is released.</text>
</comment>
<feature type="region of interest" description="Disordered" evidence="4">
    <location>
        <begin position="209"/>
        <end position="238"/>
    </location>
</feature>
<evidence type="ECO:0000256" key="2">
    <source>
        <dbReference type="ARBA" id="ARBA00023315"/>
    </source>
</evidence>
<reference evidence="6" key="1">
    <citation type="submission" date="2021-01" db="EMBL/GenBank/DDBJ databases">
        <authorList>
            <consortium name="Genoscope - CEA"/>
            <person name="William W."/>
        </authorList>
    </citation>
    <scope>NUCLEOTIDE SEQUENCE</scope>
</reference>
<evidence type="ECO:0000256" key="4">
    <source>
        <dbReference type="SAM" id="MobiDB-lite"/>
    </source>
</evidence>
<feature type="binding site" evidence="3">
    <location>
        <begin position="141"/>
        <end position="150"/>
    </location>
    <ligand>
        <name>acetyl-CoA</name>
        <dbReference type="ChEBI" id="CHEBI:57288"/>
    </ligand>
</feature>
<keyword evidence="2 3" id="KW-0012">Acyltransferase</keyword>
<comment type="similarity">
    <text evidence="3">Belongs to the acetyltransferase ATAT1 family.</text>
</comment>
<dbReference type="Pfam" id="PF05301">
    <property type="entry name" value="Acetyltransf_16"/>
    <property type="match status" value="1"/>
</dbReference>
<evidence type="ECO:0000313" key="6">
    <source>
        <dbReference type="EMBL" id="CAD8108597.1"/>
    </source>
</evidence>
<dbReference type="InterPro" id="IPR007965">
    <property type="entry name" value="GNAT_ATAT"/>
</dbReference>
<gene>
    <name evidence="6" type="ORF">PSON_ATCC_30995.1.T0910151</name>
</gene>
<comment type="catalytic activity">
    <reaction evidence="3">
        <text>L-lysyl-[alpha-tubulin] + acetyl-CoA = N(6)-acetyl-L-lysyl-[alpha-tubulin] + CoA + H(+)</text>
        <dbReference type="Rhea" id="RHEA:15277"/>
        <dbReference type="Rhea" id="RHEA-COMP:11278"/>
        <dbReference type="Rhea" id="RHEA-COMP:11279"/>
        <dbReference type="ChEBI" id="CHEBI:15378"/>
        <dbReference type="ChEBI" id="CHEBI:29969"/>
        <dbReference type="ChEBI" id="CHEBI:57287"/>
        <dbReference type="ChEBI" id="CHEBI:57288"/>
        <dbReference type="ChEBI" id="CHEBI:61930"/>
        <dbReference type="EC" id="2.3.1.108"/>
    </reaction>
</comment>
<dbReference type="PANTHER" id="PTHR12327">
    <property type="entry name" value="ALPHA-TUBULIN N-ACETYLTRANSFERASE 1"/>
    <property type="match status" value="1"/>
</dbReference>
<dbReference type="HAMAP" id="MF_03130">
    <property type="entry name" value="mec17"/>
    <property type="match status" value="1"/>
</dbReference>
<dbReference type="OrthoDB" id="447510at2759"/>
<dbReference type="CDD" id="cd04301">
    <property type="entry name" value="NAT_SF"/>
    <property type="match status" value="1"/>
</dbReference>
<dbReference type="EMBL" id="CAJJDN010000091">
    <property type="protein sequence ID" value="CAD8108597.1"/>
    <property type="molecule type" value="Genomic_DNA"/>
</dbReference>
<dbReference type="AlphaFoldDB" id="A0A8S1PYZ4"/>
<name>A0A8S1PYZ4_9CILI</name>
<feature type="compositionally biased region" description="Polar residues" evidence="4">
    <location>
        <begin position="229"/>
        <end position="238"/>
    </location>
</feature>
<keyword evidence="1 3" id="KW-0808">Transferase</keyword>
<keyword evidence="7" id="KW-1185">Reference proteome</keyword>
<feature type="site" description="Crucial for catalytic activity" evidence="3">
    <location>
        <position position="46"/>
    </location>
</feature>
<dbReference type="GO" id="GO:0070507">
    <property type="term" value="P:regulation of microtubule cytoskeleton organization"/>
    <property type="evidence" value="ECO:0007669"/>
    <property type="project" value="UniProtKB-UniRule"/>
</dbReference>